<dbReference type="InterPro" id="IPR027791">
    <property type="entry name" value="Galactosyl_T_C"/>
</dbReference>
<gene>
    <name evidence="4" type="ORF">SNE40_022243</name>
</gene>
<dbReference type="SUPFAM" id="SSF53448">
    <property type="entry name" value="Nucleotide-diphospho-sugar transferases"/>
    <property type="match status" value="1"/>
</dbReference>
<keyword evidence="1" id="KW-0808">Transferase</keyword>
<proteinExistence type="predicted"/>
<dbReference type="Proteomes" id="UP001347796">
    <property type="component" value="Unassembled WGS sequence"/>
</dbReference>
<reference evidence="4 5" key="1">
    <citation type="submission" date="2024-01" db="EMBL/GenBank/DDBJ databases">
        <title>The genome of the rayed Mediterranean limpet Patella caerulea (Linnaeus, 1758).</title>
        <authorList>
            <person name="Anh-Thu Weber A."/>
            <person name="Halstead-Nussloch G."/>
        </authorList>
    </citation>
    <scope>NUCLEOTIDE SEQUENCE [LARGE SCALE GENOMIC DNA]</scope>
    <source>
        <strain evidence="4">AATW-2023a</strain>
        <tissue evidence="4">Whole specimen</tissue>
    </source>
</reference>
<organism evidence="4 5">
    <name type="scientific">Patella caerulea</name>
    <name type="common">Rayed Mediterranean limpet</name>
    <dbReference type="NCBI Taxonomy" id="87958"/>
    <lineage>
        <taxon>Eukaryota</taxon>
        <taxon>Metazoa</taxon>
        <taxon>Spiralia</taxon>
        <taxon>Lophotrochozoa</taxon>
        <taxon>Mollusca</taxon>
        <taxon>Gastropoda</taxon>
        <taxon>Patellogastropoda</taxon>
        <taxon>Patelloidea</taxon>
        <taxon>Patellidae</taxon>
        <taxon>Patella</taxon>
    </lineage>
</organism>
<dbReference type="Gene3D" id="3.90.550.10">
    <property type="entry name" value="Spore Coat Polysaccharide Biosynthesis Protein SpsA, Chain A"/>
    <property type="match status" value="1"/>
</dbReference>
<sequence>MSTITSDKIIILEIYLNRTPTISGGLFAVDRDYFFRLGSYDDKMDIWGGENIELSFRVSLDLCFIYMN</sequence>
<protein>
    <recommendedName>
        <fullName evidence="3">Galactosyltransferase C-terminal domain-containing protein</fullName>
    </recommendedName>
</protein>
<evidence type="ECO:0000256" key="2">
    <source>
        <dbReference type="ARBA" id="ARBA00023157"/>
    </source>
</evidence>
<feature type="domain" description="Galactosyltransferase C-terminal" evidence="3">
    <location>
        <begin position="18"/>
        <end position="59"/>
    </location>
</feature>
<comment type="caution">
    <text evidence="4">The sequence shown here is derived from an EMBL/GenBank/DDBJ whole genome shotgun (WGS) entry which is preliminary data.</text>
</comment>
<dbReference type="EMBL" id="JAZGQO010000021">
    <property type="protein sequence ID" value="KAK6165292.1"/>
    <property type="molecule type" value="Genomic_DNA"/>
</dbReference>
<evidence type="ECO:0000256" key="1">
    <source>
        <dbReference type="ARBA" id="ARBA00022679"/>
    </source>
</evidence>
<dbReference type="InterPro" id="IPR029044">
    <property type="entry name" value="Nucleotide-diphossugar_trans"/>
</dbReference>
<name>A0AAN8FW04_PATCE</name>
<evidence type="ECO:0000313" key="5">
    <source>
        <dbReference type="Proteomes" id="UP001347796"/>
    </source>
</evidence>
<evidence type="ECO:0000259" key="3">
    <source>
        <dbReference type="Pfam" id="PF02709"/>
    </source>
</evidence>
<keyword evidence="5" id="KW-1185">Reference proteome</keyword>
<accession>A0AAN8FW04</accession>
<dbReference type="GO" id="GO:0005794">
    <property type="term" value="C:Golgi apparatus"/>
    <property type="evidence" value="ECO:0007669"/>
    <property type="project" value="TreeGrafter"/>
</dbReference>
<keyword evidence="2" id="KW-1015">Disulfide bond</keyword>
<dbReference type="PANTHER" id="PTHR11675">
    <property type="entry name" value="N-ACETYLGALACTOSAMINYLTRANSFERASE"/>
    <property type="match status" value="1"/>
</dbReference>
<dbReference type="PANTHER" id="PTHR11675:SF126">
    <property type="entry name" value="RICIN B LECTIN DOMAIN-CONTAINING PROTEIN"/>
    <property type="match status" value="1"/>
</dbReference>
<dbReference type="GO" id="GO:0006493">
    <property type="term" value="P:protein O-linked glycosylation"/>
    <property type="evidence" value="ECO:0007669"/>
    <property type="project" value="TreeGrafter"/>
</dbReference>
<dbReference type="AlphaFoldDB" id="A0AAN8FW04"/>
<evidence type="ECO:0000313" key="4">
    <source>
        <dbReference type="EMBL" id="KAK6165292.1"/>
    </source>
</evidence>
<dbReference type="GO" id="GO:0004653">
    <property type="term" value="F:polypeptide N-acetylgalactosaminyltransferase activity"/>
    <property type="evidence" value="ECO:0007669"/>
    <property type="project" value="TreeGrafter"/>
</dbReference>
<dbReference type="Pfam" id="PF02709">
    <property type="entry name" value="Glyco_transf_7C"/>
    <property type="match status" value="1"/>
</dbReference>